<dbReference type="PROSITE" id="PS50963">
    <property type="entry name" value="LINK_2"/>
    <property type="match status" value="1"/>
</dbReference>
<dbReference type="Gene3D" id="3.10.100.10">
    <property type="entry name" value="Mannose-Binding Protein A, subunit A"/>
    <property type="match status" value="1"/>
</dbReference>
<evidence type="ECO:0000256" key="2">
    <source>
        <dbReference type="SAM" id="MobiDB-lite"/>
    </source>
</evidence>
<feature type="domain" description="Link" evidence="4">
    <location>
        <begin position="209"/>
        <end position="310"/>
    </location>
</feature>
<keyword evidence="3" id="KW-1133">Transmembrane helix</keyword>
<dbReference type="EMBL" id="MN738750">
    <property type="protein sequence ID" value="QHS83220.1"/>
    <property type="molecule type" value="Genomic_DNA"/>
</dbReference>
<proteinExistence type="predicted"/>
<feature type="region of interest" description="Disordered" evidence="2">
    <location>
        <begin position="319"/>
        <end position="340"/>
    </location>
</feature>
<evidence type="ECO:0000256" key="3">
    <source>
        <dbReference type="SAM" id="Phobius"/>
    </source>
</evidence>
<dbReference type="InterPro" id="IPR016186">
    <property type="entry name" value="C-type_lectin-like/link_sf"/>
</dbReference>
<feature type="region of interest" description="Disordered" evidence="2">
    <location>
        <begin position="1"/>
        <end position="26"/>
    </location>
</feature>
<evidence type="ECO:0000259" key="4">
    <source>
        <dbReference type="PROSITE" id="PS50963"/>
    </source>
</evidence>
<keyword evidence="3" id="KW-0812">Transmembrane</keyword>
<reference evidence="5" key="1">
    <citation type="journal article" date="2020" name="Nature">
        <title>Giant virus diversity and host interactions through global metagenomics.</title>
        <authorList>
            <person name="Schulz F."/>
            <person name="Roux S."/>
            <person name="Paez-Espino D."/>
            <person name="Jungbluth S."/>
            <person name="Walsh D.A."/>
            <person name="Denef V.J."/>
            <person name="McMahon K.D."/>
            <person name="Konstantinidis K.T."/>
            <person name="Eloe-Fadrosh E.A."/>
            <person name="Kyrpides N.C."/>
            <person name="Woyke T."/>
        </authorList>
    </citation>
    <scope>NUCLEOTIDE SEQUENCE</scope>
    <source>
        <strain evidence="5">GVMAG-S-ERX555943-30</strain>
    </source>
</reference>
<feature type="transmembrane region" description="Helical" evidence="3">
    <location>
        <begin position="48"/>
        <end position="65"/>
    </location>
</feature>
<accession>A0A6C0AV33</accession>
<feature type="transmembrane region" description="Helical" evidence="3">
    <location>
        <begin position="157"/>
        <end position="179"/>
    </location>
</feature>
<feature type="compositionally biased region" description="Polar residues" evidence="2">
    <location>
        <begin position="1"/>
        <end position="20"/>
    </location>
</feature>
<dbReference type="GO" id="GO:0007155">
    <property type="term" value="P:cell adhesion"/>
    <property type="evidence" value="ECO:0007669"/>
    <property type="project" value="InterPro"/>
</dbReference>
<dbReference type="Pfam" id="PF00193">
    <property type="entry name" value="Xlink"/>
    <property type="match status" value="1"/>
</dbReference>
<evidence type="ECO:0000256" key="1">
    <source>
        <dbReference type="ARBA" id="ARBA00023157"/>
    </source>
</evidence>
<name>A0A6C0AV33_9ZZZZ</name>
<sequence length="367" mass="41846">MDNNIENDTTNIVNETNVDNLPQEAERETSSLAREDQLVADIFTLQNGVYLGIFIIVFGFTYIYMRKGKSGASIDTRMVDFIVFGLIIIAILAFFLQNRNVIFTEPYWKSQTDDFIEYLDNDYSFISNILILLGLYLVVYVFGIPMTKEDKPISIRILEGIMIGLIVVTGFVLFFKYVLGIDLMDIISDVSAELSNETKEESDNKPAAGPSKEVFNVGNNNYTYKEAQAVCSVFDAELATFDQVENAYNTGGEWCNYGWTQGQMALFPTQKSSWKKLQDFPQHKHDCGRPGINGGYFKNPYLKFGVNCYGVKPDGSENDLNRMKANQATPYPKSPEDKEMDKKIENWKKDKDKMLLNSFNKTIWSKY</sequence>
<evidence type="ECO:0000313" key="5">
    <source>
        <dbReference type="EMBL" id="QHS83220.1"/>
    </source>
</evidence>
<keyword evidence="3" id="KW-0472">Membrane</keyword>
<organism evidence="5">
    <name type="scientific">viral metagenome</name>
    <dbReference type="NCBI Taxonomy" id="1070528"/>
    <lineage>
        <taxon>unclassified sequences</taxon>
        <taxon>metagenomes</taxon>
        <taxon>organismal metagenomes</taxon>
    </lineage>
</organism>
<protein>
    <recommendedName>
        <fullName evidence="4">Link domain-containing protein</fullName>
    </recommendedName>
</protein>
<dbReference type="GO" id="GO:0005540">
    <property type="term" value="F:hyaluronic acid binding"/>
    <property type="evidence" value="ECO:0007669"/>
    <property type="project" value="InterPro"/>
</dbReference>
<dbReference type="SMART" id="SM00445">
    <property type="entry name" value="LINK"/>
    <property type="match status" value="1"/>
</dbReference>
<dbReference type="AlphaFoldDB" id="A0A6C0AV33"/>
<keyword evidence="1" id="KW-1015">Disulfide bond</keyword>
<dbReference type="InterPro" id="IPR000538">
    <property type="entry name" value="Link_dom"/>
</dbReference>
<dbReference type="SUPFAM" id="SSF56436">
    <property type="entry name" value="C-type lectin-like"/>
    <property type="match status" value="1"/>
</dbReference>
<feature type="transmembrane region" description="Helical" evidence="3">
    <location>
        <begin position="77"/>
        <end position="96"/>
    </location>
</feature>
<dbReference type="InterPro" id="IPR016187">
    <property type="entry name" value="CTDL_fold"/>
</dbReference>
<feature type="transmembrane region" description="Helical" evidence="3">
    <location>
        <begin position="125"/>
        <end position="145"/>
    </location>
</feature>